<proteinExistence type="predicted"/>
<dbReference type="VEuPathDB" id="FungiDB:PC110_g18062"/>
<protein>
    <recommendedName>
        <fullName evidence="4">RxLR effector protein</fullName>
    </recommendedName>
</protein>
<feature type="signal peptide" evidence="1">
    <location>
        <begin position="1"/>
        <end position="31"/>
    </location>
</feature>
<accession>A0A8T1H517</accession>
<dbReference type="AlphaFoldDB" id="A0A8T1H517"/>
<dbReference type="PROSITE" id="PS51257">
    <property type="entry name" value="PROKAR_LIPOPROTEIN"/>
    <property type="match status" value="1"/>
</dbReference>
<sequence length="378" mass="41796">MTAKFALTKRISCLNLLLVLALLACMDAVAAASRANIDTNQASNNAVNVRVHRHLNVHTTQKNGDSSEDRTFALPRVAVLETLPKSQTLNKILANIKQKFTSNNPKATHKRFTSLNVGASESKIFESAPYQNWAKSVTKAYKKNPEMGEAAMFSTLMAHYGDETLAKLLVEAKQVSTTERIAQRFEAMQLDSWITTEKTADDIYGLLKLNADTGDVLKNPLLNTWISYVNKLGNEDPYTLLLPKLTKHYGEDGLSSTLLKAKSDGSTKSIVTKVEQARLKAWQNDEKTATDIFKLLQLDAGKGDEMFKNPALSTWFSYATLGKEDPYHFLLLKLTGRYDEEGLAHMLVAAKDGSASFIARGGGECTAKDLAEQWKNGR</sequence>
<reference evidence="2" key="1">
    <citation type="submission" date="2018-05" db="EMBL/GenBank/DDBJ databases">
        <title>Effector identification in a new, highly contiguous assembly of the strawberry crown rot pathogen Phytophthora cactorum.</title>
        <authorList>
            <person name="Armitage A.D."/>
            <person name="Nellist C.F."/>
            <person name="Bates H."/>
            <person name="Vickerstaff R.J."/>
            <person name="Harrison R.J."/>
        </authorList>
    </citation>
    <scope>NUCLEOTIDE SEQUENCE</scope>
    <source>
        <strain evidence="2">P421</strain>
    </source>
</reference>
<keyword evidence="1" id="KW-0732">Signal</keyword>
<comment type="caution">
    <text evidence="2">The sequence shown here is derived from an EMBL/GenBank/DDBJ whole genome shotgun (WGS) entry which is preliminary data.</text>
</comment>
<organism evidence="2 3">
    <name type="scientific">Phytophthora cactorum</name>
    <dbReference type="NCBI Taxonomy" id="29920"/>
    <lineage>
        <taxon>Eukaryota</taxon>
        <taxon>Sar</taxon>
        <taxon>Stramenopiles</taxon>
        <taxon>Oomycota</taxon>
        <taxon>Peronosporomycetes</taxon>
        <taxon>Peronosporales</taxon>
        <taxon>Peronosporaceae</taxon>
        <taxon>Phytophthora</taxon>
    </lineage>
</organism>
<dbReference type="Proteomes" id="UP000760860">
    <property type="component" value="Unassembled WGS sequence"/>
</dbReference>
<dbReference type="EMBL" id="RCMV01001856">
    <property type="protein sequence ID" value="KAG3206241.1"/>
    <property type="molecule type" value="Genomic_DNA"/>
</dbReference>
<name>A0A8T1H517_9STRA</name>
<gene>
    <name evidence="2" type="ORF">PC129_g21833</name>
</gene>
<evidence type="ECO:0000313" key="2">
    <source>
        <dbReference type="EMBL" id="KAG3206241.1"/>
    </source>
</evidence>
<feature type="chain" id="PRO_5035890638" description="RxLR effector protein" evidence="1">
    <location>
        <begin position="32"/>
        <end position="378"/>
    </location>
</feature>
<dbReference type="VEuPathDB" id="FungiDB:PC110_g18061"/>
<evidence type="ECO:0000313" key="3">
    <source>
        <dbReference type="Proteomes" id="UP000760860"/>
    </source>
</evidence>
<evidence type="ECO:0000256" key="1">
    <source>
        <dbReference type="SAM" id="SignalP"/>
    </source>
</evidence>
<evidence type="ECO:0008006" key="4">
    <source>
        <dbReference type="Google" id="ProtNLM"/>
    </source>
</evidence>